<evidence type="ECO:0008006" key="5">
    <source>
        <dbReference type="Google" id="ProtNLM"/>
    </source>
</evidence>
<comment type="cofactor">
    <cofactor evidence="1">
        <name>Fe cation</name>
        <dbReference type="ChEBI" id="CHEBI:24875"/>
    </cofactor>
</comment>
<gene>
    <name evidence="3" type="ORF">PCOR1329_LOCUS45298</name>
</gene>
<dbReference type="InterPro" id="IPR008775">
    <property type="entry name" value="Phytyl_CoA_dOase-like"/>
</dbReference>
<evidence type="ECO:0000256" key="1">
    <source>
        <dbReference type="ARBA" id="ARBA00001962"/>
    </source>
</evidence>
<evidence type="ECO:0000256" key="2">
    <source>
        <dbReference type="SAM" id="MobiDB-lite"/>
    </source>
</evidence>
<feature type="region of interest" description="Disordered" evidence="2">
    <location>
        <begin position="59"/>
        <end position="85"/>
    </location>
</feature>
<comment type="caution">
    <text evidence="3">The sequence shown here is derived from an EMBL/GenBank/DDBJ whole genome shotgun (WGS) entry which is preliminary data.</text>
</comment>
<dbReference type="PANTHER" id="PTHR20883">
    <property type="entry name" value="PHYTANOYL-COA DIOXYGENASE DOMAIN CONTAINING 1"/>
    <property type="match status" value="1"/>
</dbReference>
<reference evidence="3" key="1">
    <citation type="submission" date="2023-10" db="EMBL/GenBank/DDBJ databases">
        <authorList>
            <person name="Chen Y."/>
            <person name="Shah S."/>
            <person name="Dougan E. K."/>
            <person name="Thang M."/>
            <person name="Chan C."/>
        </authorList>
    </citation>
    <scope>NUCLEOTIDE SEQUENCE [LARGE SCALE GENOMIC DNA]</scope>
</reference>
<dbReference type="PANTHER" id="PTHR20883:SF48">
    <property type="entry name" value="ECTOINE DIOXYGENASE"/>
    <property type="match status" value="1"/>
</dbReference>
<accession>A0ABN9U526</accession>
<dbReference type="SUPFAM" id="SSF51197">
    <property type="entry name" value="Clavaminate synthase-like"/>
    <property type="match status" value="1"/>
</dbReference>
<dbReference type="Proteomes" id="UP001189429">
    <property type="component" value="Unassembled WGS sequence"/>
</dbReference>
<dbReference type="EMBL" id="CAUYUJ010015445">
    <property type="protein sequence ID" value="CAK0853992.1"/>
    <property type="molecule type" value="Genomic_DNA"/>
</dbReference>
<keyword evidence="4" id="KW-1185">Reference proteome</keyword>
<dbReference type="Gene3D" id="2.60.120.620">
    <property type="entry name" value="q2cbj1_9rhob like domain"/>
    <property type="match status" value="1"/>
</dbReference>
<dbReference type="Pfam" id="PF05721">
    <property type="entry name" value="PhyH"/>
    <property type="match status" value="1"/>
</dbReference>
<organism evidence="3 4">
    <name type="scientific">Prorocentrum cordatum</name>
    <dbReference type="NCBI Taxonomy" id="2364126"/>
    <lineage>
        <taxon>Eukaryota</taxon>
        <taxon>Sar</taxon>
        <taxon>Alveolata</taxon>
        <taxon>Dinophyceae</taxon>
        <taxon>Prorocentrales</taxon>
        <taxon>Prorocentraceae</taxon>
        <taxon>Prorocentrum</taxon>
    </lineage>
</organism>
<name>A0ABN9U526_9DINO</name>
<evidence type="ECO:0000313" key="4">
    <source>
        <dbReference type="Proteomes" id="UP001189429"/>
    </source>
</evidence>
<feature type="compositionally biased region" description="Basic and acidic residues" evidence="2">
    <location>
        <begin position="248"/>
        <end position="262"/>
    </location>
</feature>
<evidence type="ECO:0000313" key="3">
    <source>
        <dbReference type="EMBL" id="CAK0853992.1"/>
    </source>
</evidence>
<feature type="region of interest" description="Disordered" evidence="2">
    <location>
        <begin position="240"/>
        <end position="262"/>
    </location>
</feature>
<proteinExistence type="predicted"/>
<sequence length="262" mass="27578">MAAGAARPEGGGAGRVLVVQPAWEPGDPGLGREHQFLARPPHVAGCPARQRFSSARLPTEPALTGASGAGPGAEGQVRAREGVQRPTLSAGRLGAGWNEVFYLRGTENGQGALMVVPGSHRSAEVGYERARHYRTLVEQHGEYIPEEVITSGDLGRAPDGSALPVKSLPVPGGSVVLFDANLLHCVQPNLSTDTPSERVACHFIPGDLDTGFRGTSFRRGHFADRHLIVHADGRVATEDDAGFGANGHAEEAAAKRPRTVKE</sequence>
<protein>
    <recommendedName>
        <fullName evidence="5">Fe2OG dioxygenase domain-containing protein</fullName>
    </recommendedName>
</protein>